<dbReference type="AlphaFoldDB" id="A0A0D0V4E2"/>
<accession>A0A0D0V4E2</accession>
<sequence>MASIFRPALLISRAPRTASSPWTGAAGIVANFASSSRVRLDTTPSSFSRVNTTSASTTTFVGEEVPEPLPSFVAEEEAERSVSAHQSPSTSNPNPDPIPNHQIPPLKASPIPQPNSLGTTSSPSSIPSRPSHIPQFTTSRQVARSPYAGLRWTPETVDFSYPISNSDLTPTHTLHIRSTRNNVLLTLTDGLGPLFGTVTGGTDRTFKNAQRSTYEAAAQAAIKMFERVAEWSRETKMNKKHEPKLRISYNGLFGSAREAVTTTLAGPQGSDIRRLIVRVEDRTKVKIGGVRARKPRRL</sequence>
<protein>
    <recommendedName>
        <fullName evidence="7">Ribosomal protein S11</fullName>
    </recommendedName>
</protein>
<gene>
    <name evidence="5" type="ORF">I313_02583</name>
</gene>
<evidence type="ECO:0000256" key="1">
    <source>
        <dbReference type="ARBA" id="ARBA00006194"/>
    </source>
</evidence>
<evidence type="ECO:0000256" key="2">
    <source>
        <dbReference type="ARBA" id="ARBA00022980"/>
    </source>
</evidence>
<dbReference type="GO" id="GO:1990904">
    <property type="term" value="C:ribonucleoprotein complex"/>
    <property type="evidence" value="ECO:0007669"/>
    <property type="project" value="UniProtKB-KW"/>
</dbReference>
<comment type="similarity">
    <text evidence="1">Belongs to the universal ribosomal protein uS11 family.</text>
</comment>
<feature type="region of interest" description="Disordered" evidence="4">
    <location>
        <begin position="43"/>
        <end position="142"/>
    </location>
</feature>
<evidence type="ECO:0000256" key="4">
    <source>
        <dbReference type="SAM" id="MobiDB-lite"/>
    </source>
</evidence>
<feature type="compositionally biased region" description="Low complexity" evidence="4">
    <location>
        <begin position="121"/>
        <end position="134"/>
    </location>
</feature>
<dbReference type="HOGENOM" id="CLU_943387_0_0_1"/>
<evidence type="ECO:0008006" key="7">
    <source>
        <dbReference type="Google" id="ProtNLM"/>
    </source>
</evidence>
<evidence type="ECO:0000313" key="6">
    <source>
        <dbReference type="Proteomes" id="UP000053392"/>
    </source>
</evidence>
<feature type="compositionally biased region" description="Polar residues" evidence="4">
    <location>
        <begin position="83"/>
        <end position="93"/>
    </location>
</feature>
<feature type="compositionally biased region" description="Polar residues" evidence="4">
    <location>
        <begin position="43"/>
        <end position="60"/>
    </location>
</feature>
<dbReference type="GO" id="GO:0003735">
    <property type="term" value="F:structural constituent of ribosome"/>
    <property type="evidence" value="ECO:0007669"/>
    <property type="project" value="InterPro"/>
</dbReference>
<dbReference type="SUPFAM" id="SSF53137">
    <property type="entry name" value="Translational machinery components"/>
    <property type="match status" value="1"/>
</dbReference>
<dbReference type="OrthoDB" id="1654884at2759"/>
<dbReference type="InterPro" id="IPR001971">
    <property type="entry name" value="Ribosomal_uS11"/>
</dbReference>
<proteinExistence type="inferred from homology"/>
<keyword evidence="6" id="KW-1185">Reference proteome</keyword>
<dbReference type="PANTHER" id="PTHR11759">
    <property type="entry name" value="40S RIBOSOMAL PROTEIN S14/30S RIBOSOMAL PROTEIN S11"/>
    <property type="match status" value="1"/>
</dbReference>
<dbReference type="Gene3D" id="3.30.420.80">
    <property type="entry name" value="Ribosomal protein S11"/>
    <property type="match status" value="1"/>
</dbReference>
<organism evidence="5 6">
    <name type="scientific">Cryptococcus deuterogattii Ram5</name>
    <dbReference type="NCBI Taxonomy" id="1296110"/>
    <lineage>
        <taxon>Eukaryota</taxon>
        <taxon>Fungi</taxon>
        <taxon>Dikarya</taxon>
        <taxon>Basidiomycota</taxon>
        <taxon>Agaricomycotina</taxon>
        <taxon>Tremellomycetes</taxon>
        <taxon>Tremellales</taxon>
        <taxon>Cryptococcaceae</taxon>
        <taxon>Cryptococcus</taxon>
        <taxon>Cryptococcus gattii species complex</taxon>
    </lineage>
</organism>
<name>A0A0D0V4E2_9TREE</name>
<keyword evidence="3" id="KW-0687">Ribonucleoprotein</keyword>
<dbReference type="InterPro" id="IPR036967">
    <property type="entry name" value="Ribosomal_uS11_sf"/>
</dbReference>
<keyword evidence="2" id="KW-0689">Ribosomal protein</keyword>
<dbReference type="Proteomes" id="UP000053392">
    <property type="component" value="Unassembled WGS sequence"/>
</dbReference>
<reference evidence="5 6" key="1">
    <citation type="submission" date="2015-01" db="EMBL/GenBank/DDBJ databases">
        <title>The Genome Sequence of Cryptococcus gattii Ram5.</title>
        <authorList>
            <consortium name="The Broad Institute Genomics Platform"/>
            <person name="Cuomo C."/>
            <person name="Litvintseva A."/>
            <person name="Chen Y."/>
            <person name="Heitman J."/>
            <person name="Sun S."/>
            <person name="Springer D."/>
            <person name="Dromer F."/>
            <person name="Young S."/>
            <person name="Zeng Q."/>
            <person name="Gargeya S."/>
            <person name="Abouelleil A."/>
            <person name="Alvarado L."/>
            <person name="Chapman S.B."/>
            <person name="Gainer-Dewar J."/>
            <person name="Goldberg J."/>
            <person name="Griggs A."/>
            <person name="Gujja S."/>
            <person name="Hansen M."/>
            <person name="Howarth C."/>
            <person name="Imamovic A."/>
            <person name="Larimer J."/>
            <person name="Murphy C."/>
            <person name="Naylor J."/>
            <person name="Pearson M."/>
            <person name="Priest M."/>
            <person name="Roberts A."/>
            <person name="Saif S."/>
            <person name="Shea T."/>
            <person name="Sykes S."/>
            <person name="Wortman J."/>
            <person name="Nusbaum C."/>
            <person name="Birren B."/>
        </authorList>
    </citation>
    <scope>NUCLEOTIDE SEQUENCE [LARGE SCALE GENOMIC DNA]</scope>
    <source>
        <strain evidence="5 6">Ram5</strain>
    </source>
</reference>
<dbReference type="GO" id="GO:0005840">
    <property type="term" value="C:ribosome"/>
    <property type="evidence" value="ECO:0007669"/>
    <property type="project" value="UniProtKB-KW"/>
</dbReference>
<dbReference type="FunFam" id="3.30.420.80:FF:000015">
    <property type="entry name" value="Unplaced genomic scaffold supercont1.5, whole genome shotgun sequence"/>
    <property type="match status" value="1"/>
</dbReference>
<dbReference type="GO" id="GO:0006412">
    <property type="term" value="P:translation"/>
    <property type="evidence" value="ECO:0007669"/>
    <property type="project" value="InterPro"/>
</dbReference>
<evidence type="ECO:0000256" key="3">
    <source>
        <dbReference type="ARBA" id="ARBA00023274"/>
    </source>
</evidence>
<evidence type="ECO:0000313" key="5">
    <source>
        <dbReference type="EMBL" id="KIR41454.1"/>
    </source>
</evidence>
<dbReference type="EMBL" id="KN847900">
    <property type="protein sequence ID" value="KIR41454.1"/>
    <property type="molecule type" value="Genomic_DNA"/>
</dbReference>